<protein>
    <recommendedName>
        <fullName evidence="6">S-protein homolog</fullName>
    </recommendedName>
</protein>
<feature type="signal peptide" evidence="6">
    <location>
        <begin position="1"/>
        <end position="24"/>
    </location>
</feature>
<evidence type="ECO:0000313" key="7">
    <source>
        <dbReference type="EMBL" id="OWM70737.1"/>
    </source>
</evidence>
<evidence type="ECO:0000256" key="4">
    <source>
        <dbReference type="ARBA" id="ARBA00022525"/>
    </source>
</evidence>
<comment type="similarity">
    <text evidence="2 6">Belongs to the plant self-incompatibility (S1) protein family.</text>
</comment>
<evidence type="ECO:0000256" key="1">
    <source>
        <dbReference type="ARBA" id="ARBA00004613"/>
    </source>
</evidence>
<evidence type="ECO:0000256" key="3">
    <source>
        <dbReference type="ARBA" id="ARBA00022471"/>
    </source>
</evidence>
<evidence type="ECO:0000256" key="6">
    <source>
        <dbReference type="RuleBase" id="RU367044"/>
    </source>
</evidence>
<name>A0A218WCY5_PUNGR</name>
<organism evidence="7 8">
    <name type="scientific">Punica granatum</name>
    <name type="common">Pomegranate</name>
    <dbReference type="NCBI Taxonomy" id="22663"/>
    <lineage>
        <taxon>Eukaryota</taxon>
        <taxon>Viridiplantae</taxon>
        <taxon>Streptophyta</taxon>
        <taxon>Embryophyta</taxon>
        <taxon>Tracheophyta</taxon>
        <taxon>Spermatophyta</taxon>
        <taxon>Magnoliopsida</taxon>
        <taxon>eudicotyledons</taxon>
        <taxon>Gunneridae</taxon>
        <taxon>Pentapetalae</taxon>
        <taxon>rosids</taxon>
        <taxon>malvids</taxon>
        <taxon>Myrtales</taxon>
        <taxon>Lythraceae</taxon>
        <taxon>Punica</taxon>
    </lineage>
</organism>
<keyword evidence="5 6" id="KW-0732">Signal</keyword>
<accession>A0A218WCY5</accession>
<dbReference type="AlphaFoldDB" id="A0A218WCY5"/>
<dbReference type="GO" id="GO:0060320">
    <property type="term" value="P:rejection of self pollen"/>
    <property type="evidence" value="ECO:0007669"/>
    <property type="project" value="UniProtKB-KW"/>
</dbReference>
<reference evidence="8" key="1">
    <citation type="journal article" date="2017" name="Plant J.">
        <title>The pomegranate (Punica granatum L.) genome and the genomics of punicalagin biosynthesis.</title>
        <authorList>
            <person name="Qin G."/>
            <person name="Xu C."/>
            <person name="Ming R."/>
            <person name="Tang H."/>
            <person name="Guyot R."/>
            <person name="Kramer E.M."/>
            <person name="Hu Y."/>
            <person name="Yi X."/>
            <person name="Qi Y."/>
            <person name="Xu X."/>
            <person name="Gao Z."/>
            <person name="Pan H."/>
            <person name="Jian J."/>
            <person name="Tian Y."/>
            <person name="Yue Z."/>
            <person name="Xu Y."/>
        </authorList>
    </citation>
    <scope>NUCLEOTIDE SEQUENCE [LARGE SCALE GENOMIC DNA]</scope>
    <source>
        <strain evidence="8">cv. Dabenzi</strain>
    </source>
</reference>
<gene>
    <name evidence="7" type="ORF">CDL15_Pgr014410</name>
</gene>
<dbReference type="EMBL" id="MTKT01004609">
    <property type="protein sequence ID" value="OWM70737.1"/>
    <property type="molecule type" value="Genomic_DNA"/>
</dbReference>
<evidence type="ECO:0000313" key="8">
    <source>
        <dbReference type="Proteomes" id="UP000197138"/>
    </source>
</evidence>
<comment type="subcellular location">
    <subcellularLocation>
        <location evidence="1 6">Secreted</location>
    </subcellularLocation>
</comment>
<feature type="chain" id="PRO_5025073353" description="S-protein homolog" evidence="6">
    <location>
        <begin position="25"/>
        <end position="140"/>
    </location>
</feature>
<evidence type="ECO:0000256" key="5">
    <source>
        <dbReference type="ARBA" id="ARBA00022729"/>
    </source>
</evidence>
<proteinExistence type="inferred from homology"/>
<evidence type="ECO:0000256" key="2">
    <source>
        <dbReference type="ARBA" id="ARBA00005581"/>
    </source>
</evidence>
<dbReference type="PANTHER" id="PTHR31232:SF149">
    <property type="entry name" value="S-PROTEIN HOMOLOG"/>
    <property type="match status" value="1"/>
</dbReference>
<keyword evidence="4 6" id="KW-0964">Secreted</keyword>
<sequence>MYPSMRNRTIIAVVIVLLIVGAESGFLTHKTWVYIRNDLPGFDLTVHCKSKNDDLGVQVLASQQYFRFHFYPNLGGSTLFFCSFQWTNAFHWFDVYSEGRDYERCFNCIWSVRPDGPCLYNRNTGQYDLCSPWNPPPSSN</sequence>
<dbReference type="GO" id="GO:0005576">
    <property type="term" value="C:extracellular region"/>
    <property type="evidence" value="ECO:0007669"/>
    <property type="project" value="UniProtKB-SubCell"/>
</dbReference>
<dbReference type="Pfam" id="PF05938">
    <property type="entry name" value="Self-incomp_S1"/>
    <property type="match status" value="1"/>
</dbReference>
<dbReference type="InterPro" id="IPR010264">
    <property type="entry name" value="Self-incomp_S1"/>
</dbReference>
<keyword evidence="3 6" id="KW-0713">Self-incompatibility</keyword>
<dbReference type="PANTHER" id="PTHR31232">
    <property type="match status" value="1"/>
</dbReference>
<comment type="caution">
    <text evidence="7">The sequence shown here is derived from an EMBL/GenBank/DDBJ whole genome shotgun (WGS) entry which is preliminary data.</text>
</comment>
<dbReference type="Proteomes" id="UP000197138">
    <property type="component" value="Unassembled WGS sequence"/>
</dbReference>